<dbReference type="EMBL" id="KR296804">
    <property type="protein sequence ID" value="ALG76050.1"/>
    <property type="molecule type" value="Genomic_DNA"/>
</dbReference>
<evidence type="ECO:0000256" key="2">
    <source>
        <dbReference type="SAM" id="SignalP"/>
    </source>
</evidence>
<feature type="compositionally biased region" description="Polar residues" evidence="1">
    <location>
        <begin position="665"/>
        <end position="680"/>
    </location>
</feature>
<feature type="domain" description="PA14" evidence="3">
    <location>
        <begin position="103"/>
        <end position="250"/>
    </location>
</feature>
<name>A0A0N7FRI7_CANGB</name>
<feature type="compositionally biased region" description="Low complexity" evidence="1">
    <location>
        <begin position="641"/>
        <end position="664"/>
    </location>
</feature>
<evidence type="ECO:0000313" key="4">
    <source>
        <dbReference type="EMBL" id="ALG76050.1"/>
    </source>
</evidence>
<feature type="signal peptide" evidence="2">
    <location>
        <begin position="1"/>
        <end position="30"/>
    </location>
</feature>
<dbReference type="InterPro" id="IPR018871">
    <property type="entry name" value="GLEYA_adhesin_domain"/>
</dbReference>
<dbReference type="Pfam" id="PF10528">
    <property type="entry name" value="GLEYA"/>
    <property type="match status" value="1"/>
</dbReference>
<evidence type="ECO:0000256" key="1">
    <source>
        <dbReference type="SAM" id="MobiDB-lite"/>
    </source>
</evidence>
<dbReference type="VEuPathDB" id="FungiDB:CAGL0E06644g"/>
<evidence type="ECO:0000259" key="3">
    <source>
        <dbReference type="PROSITE" id="PS51820"/>
    </source>
</evidence>
<keyword evidence="2" id="KW-0732">Signal</keyword>
<dbReference type="InterPro" id="IPR037524">
    <property type="entry name" value="PA14/GLEYA"/>
</dbReference>
<dbReference type="PROSITE" id="PS51820">
    <property type="entry name" value="PA14"/>
    <property type="match status" value="1"/>
</dbReference>
<proteinExistence type="predicted"/>
<feature type="compositionally biased region" description="Low complexity" evidence="1">
    <location>
        <begin position="681"/>
        <end position="704"/>
    </location>
</feature>
<feature type="chain" id="PRO_5006012012" evidence="2">
    <location>
        <begin position="31"/>
        <end position="1074"/>
    </location>
</feature>
<dbReference type="Gene3D" id="2.60.120.1560">
    <property type="match status" value="1"/>
</dbReference>
<feature type="compositionally biased region" description="Polar residues" evidence="1">
    <location>
        <begin position="625"/>
        <end position="640"/>
    </location>
</feature>
<accession>A0A0N7FRI7</accession>
<feature type="compositionally biased region" description="Polar residues" evidence="1">
    <location>
        <begin position="705"/>
        <end position="720"/>
    </location>
</feature>
<sequence>MILNPALFLNKCVCIYTTLILLLLTNGGYATSSNDISLASKDPTTFPLGCSPDITTPKKGLSMELYSYDFRKKGSYPCWDAAYLDPNYPRTGYKSHRLLAKVDGVTGNINFYYHATKGCTPQLGHLPASYNYPKPLTMTNFTMLLYGYFRPKVTGFHTFTISADDLLFVNFGAGNAFDCCRRDSSADHFGNYQAYAIWGSKTAKDELTVHLDAGVYYPIRLFYNNREYDGALSFTFKTESNENTVSDFSEYFFSLDDTEEGCPGLISYDSSCASVKTSKIIGIDYHTETPNENLVPITKTIYHLGIPCTGTTTTPLCGSGFYDPLANKCVTINTSSTSSVTKTTSHTTSKEVSFHSSISSQKTLIPKSIPSPYGPIKSQSIPTEMETSSEISSSEYAFSDVISTPSHSPYTKKHSSLNSSSYTSTVIHSLTSYSISQGIFSTSLSEQNITSKSSTDKFSTATSMSNNITQSSIIISQSSTNNENYTTTSMHTSSDKISTETLNNSISTTTSILFSNSSTILKNNTTIISSDKDTHYHPVNPTIVCSTNKTEIICASITQPSISNSNNHWSSSVLRFNSTTVRSTLPSSAGSNETSINVPFSSSTESNASTSSTSTSNSKTVRSTLPSSAGSNETSINVPFSSSTESNTSTSSTSTSNSKTVRSTLPSSAGSNETSINVPFSSSTESNTSTSSTSTSNSKTVRSTLPSSAGSNETSINVPFSSSTESNASTSSTSTSNSKTVRSTPFSSAGIIMTSLSQRNNKSASSYASSNSKCYNTADSCRKVHSTPSYLLTSSYTSEGVDYDCSLVSTKLKINDTNCLNNKHTTKSCLKTSVTTTIPTLEIKTARKSSSNTIGLHSYPTSSPNKSISSAPIIGYISSFKTIKTASPSYQTSDLTTITTITSLNNPGSTAVENTHESNDKSRKTSSNDISSKHSVIKETKDAVESSNKSHQTNTLKCSSIIIASSSHNSYESLGGTTLTLTLSKVYSPQNNDTLPFLEISEVNPSRTVLPESSKMMQYLTSTEERNKTARNTIATNIVSISTFHFEGEGNAIRMGYTQLLLMLIGIIVMNIGT</sequence>
<dbReference type="AlphaFoldDB" id="A0A0N7FRI7"/>
<dbReference type="FunFam" id="2.60.120.1560:FF:000003">
    <property type="entry name" value="Epa1p"/>
    <property type="match status" value="1"/>
</dbReference>
<feature type="compositionally biased region" description="Basic and acidic residues" evidence="1">
    <location>
        <begin position="914"/>
        <end position="923"/>
    </location>
</feature>
<dbReference type="VEuPathDB" id="FungiDB:B1J91_E06644g"/>
<dbReference type="VEuPathDB" id="FungiDB:GVI51_E06303"/>
<gene>
    <name evidence="4" type="primary">EPA1</name>
</gene>
<feature type="compositionally biased region" description="Polar residues" evidence="1">
    <location>
        <begin position="925"/>
        <end position="934"/>
    </location>
</feature>
<feature type="region of interest" description="Disordered" evidence="1">
    <location>
        <begin position="905"/>
        <end position="950"/>
    </location>
</feature>
<reference evidence="4" key="1">
    <citation type="submission" date="2015-04" db="EMBL/GenBank/DDBJ databases">
        <title>The transcription factor CgPdr1 controls adherence of Candida glabrata to host cells through regulation of the adhesin Epa1.</title>
        <authorList>
            <person name="Vale Silva L."/>
            <person name="Sanguinetti M."/>
            <person name="Sanglard D."/>
        </authorList>
    </citation>
    <scope>NUCLEOTIDE SEQUENCE</scope>
    <source>
        <strain evidence="4">DSY562</strain>
    </source>
</reference>
<organism evidence="4">
    <name type="scientific">Candida glabrata</name>
    <name type="common">Yeast</name>
    <name type="synonym">Torulopsis glabrata</name>
    <dbReference type="NCBI Taxonomy" id="5478"/>
    <lineage>
        <taxon>Eukaryota</taxon>
        <taxon>Fungi</taxon>
        <taxon>Dikarya</taxon>
        <taxon>Ascomycota</taxon>
        <taxon>Saccharomycotina</taxon>
        <taxon>Saccharomycetes</taxon>
        <taxon>Saccharomycetales</taxon>
        <taxon>Saccharomycetaceae</taxon>
        <taxon>Nakaseomyces</taxon>
    </lineage>
</organism>
<feature type="compositionally biased region" description="Low complexity" evidence="1">
    <location>
        <begin position="721"/>
        <end position="743"/>
    </location>
</feature>
<dbReference type="VEuPathDB" id="FungiDB:GWK60_E06237"/>
<protein>
    <submittedName>
        <fullName evidence="4">Epa1p</fullName>
    </submittedName>
</protein>
<feature type="region of interest" description="Disordered" evidence="1">
    <location>
        <begin position="582"/>
        <end position="743"/>
    </location>
</feature>
<feature type="compositionally biased region" description="Low complexity" evidence="1">
    <location>
        <begin position="601"/>
        <end position="624"/>
    </location>
</feature>
<feature type="compositionally biased region" description="Polar residues" evidence="1">
    <location>
        <begin position="582"/>
        <end position="600"/>
    </location>
</feature>